<protein>
    <submittedName>
        <fullName evidence="1">Uncharacterized protein</fullName>
    </submittedName>
</protein>
<dbReference type="Gramene" id="OMO49874">
    <property type="protein sequence ID" value="OMO49874"/>
    <property type="gene ID" value="CCACVL1_30777"/>
</dbReference>
<evidence type="ECO:0000313" key="2">
    <source>
        <dbReference type="Proteomes" id="UP000188268"/>
    </source>
</evidence>
<dbReference type="AlphaFoldDB" id="A0A1R3FVL4"/>
<accession>A0A1R3FVL4</accession>
<gene>
    <name evidence="1" type="ORF">CCACVL1_30777</name>
</gene>
<proteinExistence type="predicted"/>
<reference evidence="1 2" key="1">
    <citation type="submission" date="2013-09" db="EMBL/GenBank/DDBJ databases">
        <title>Corchorus capsularis genome sequencing.</title>
        <authorList>
            <person name="Alam M."/>
            <person name="Haque M.S."/>
            <person name="Islam M.S."/>
            <person name="Emdad E.M."/>
            <person name="Islam M.M."/>
            <person name="Ahmed B."/>
            <person name="Halim A."/>
            <person name="Hossen Q.M.M."/>
            <person name="Hossain M.Z."/>
            <person name="Ahmed R."/>
            <person name="Khan M.M."/>
            <person name="Islam R."/>
            <person name="Rashid M.M."/>
            <person name="Khan S.A."/>
            <person name="Rahman M.S."/>
            <person name="Alam M."/>
        </authorList>
    </citation>
    <scope>NUCLEOTIDE SEQUENCE [LARGE SCALE GENOMIC DNA]</scope>
    <source>
        <strain evidence="2">cv. CVL-1</strain>
        <tissue evidence="1">Whole seedling</tissue>
    </source>
</reference>
<sequence>MADSYSSASDCKVLETVIKKNFERFASSSAIAVVDDDDPFS</sequence>
<evidence type="ECO:0000313" key="1">
    <source>
        <dbReference type="EMBL" id="OMO49874.1"/>
    </source>
</evidence>
<name>A0A1R3FVL4_COCAP</name>
<dbReference type="EMBL" id="AWWV01016348">
    <property type="protein sequence ID" value="OMO49874.1"/>
    <property type="molecule type" value="Genomic_DNA"/>
</dbReference>
<dbReference type="Proteomes" id="UP000188268">
    <property type="component" value="Unassembled WGS sequence"/>
</dbReference>
<keyword evidence="2" id="KW-1185">Reference proteome</keyword>
<organism evidence="1 2">
    <name type="scientific">Corchorus capsularis</name>
    <name type="common">Jute</name>
    <dbReference type="NCBI Taxonomy" id="210143"/>
    <lineage>
        <taxon>Eukaryota</taxon>
        <taxon>Viridiplantae</taxon>
        <taxon>Streptophyta</taxon>
        <taxon>Embryophyta</taxon>
        <taxon>Tracheophyta</taxon>
        <taxon>Spermatophyta</taxon>
        <taxon>Magnoliopsida</taxon>
        <taxon>eudicotyledons</taxon>
        <taxon>Gunneridae</taxon>
        <taxon>Pentapetalae</taxon>
        <taxon>rosids</taxon>
        <taxon>malvids</taxon>
        <taxon>Malvales</taxon>
        <taxon>Malvaceae</taxon>
        <taxon>Grewioideae</taxon>
        <taxon>Apeibeae</taxon>
        <taxon>Corchorus</taxon>
    </lineage>
</organism>
<comment type="caution">
    <text evidence="1">The sequence shown here is derived from an EMBL/GenBank/DDBJ whole genome shotgun (WGS) entry which is preliminary data.</text>
</comment>